<dbReference type="eggNOG" id="ENOG50309VT">
    <property type="taxonomic scope" value="Bacteria"/>
</dbReference>
<reference evidence="2 3" key="1">
    <citation type="journal article" date="2015" name="Genome Announc.">
        <title>Genome Sequence of Lactobacillus curieae CCTCC M 2011381T, a Novel Producer of Gamma-aminobutyric Acid.</title>
        <authorList>
            <person name="Wang Y."/>
            <person name="Wang Y."/>
            <person name="Lang C."/>
            <person name="Wei D."/>
            <person name="Xu P."/>
            <person name="Xie J."/>
        </authorList>
    </citation>
    <scope>NUCLEOTIDE SEQUENCE [LARGE SCALE GENOMIC DNA]</scope>
    <source>
        <strain evidence="2 3">CCTCC M 2011381</strain>
    </source>
</reference>
<dbReference type="OrthoDB" id="2327564at2"/>
<feature type="transmembrane region" description="Helical" evidence="1">
    <location>
        <begin position="115"/>
        <end position="134"/>
    </location>
</feature>
<feature type="transmembrane region" description="Helical" evidence="1">
    <location>
        <begin position="140"/>
        <end position="162"/>
    </location>
</feature>
<dbReference type="EMBL" id="CP018906">
    <property type="protein sequence ID" value="AQW21889.1"/>
    <property type="molecule type" value="Genomic_DNA"/>
</dbReference>
<evidence type="ECO:0000313" key="3">
    <source>
        <dbReference type="Proteomes" id="UP000030361"/>
    </source>
</evidence>
<dbReference type="Proteomes" id="UP000030361">
    <property type="component" value="Chromosome"/>
</dbReference>
<evidence type="ECO:0000313" key="2">
    <source>
        <dbReference type="EMBL" id="AQW21889.1"/>
    </source>
</evidence>
<feature type="transmembrane region" description="Helical" evidence="1">
    <location>
        <begin position="12"/>
        <end position="31"/>
    </location>
</feature>
<dbReference type="KEGG" id="lcu:PL11_008165"/>
<proteinExistence type="predicted"/>
<name>A0A1S6QJX2_9LACO</name>
<feature type="transmembrane region" description="Helical" evidence="1">
    <location>
        <begin position="87"/>
        <end position="108"/>
    </location>
</feature>
<feature type="transmembrane region" description="Helical" evidence="1">
    <location>
        <begin position="191"/>
        <end position="208"/>
    </location>
</feature>
<feature type="transmembrane region" description="Helical" evidence="1">
    <location>
        <begin position="63"/>
        <end position="81"/>
    </location>
</feature>
<dbReference type="AlphaFoldDB" id="A0A1S6QJX2"/>
<accession>A0A1S6QJX2</accession>
<sequence>MNLDIKSISYEAFKILGPVLIWFFFAGIPVHQYVSNINLLTLIGFAVFYSFIISQMFVAKPNLLIVLVVDIVAILLLIKLVSSLELFNTILIIIGLVLAHALMFTDLIDEPHCAWIIYSLISGTGVVFALMIASNHFISIIDLVTLTLLIFMNALFAFPLFLRQPHWPFTLAIAIIAIIFAINIIPSAMRIVGFIVLTGLFLFLQFSIKSNKYQQKADIATALSLLCAIVLFA</sequence>
<feature type="transmembrane region" description="Helical" evidence="1">
    <location>
        <begin position="37"/>
        <end position="58"/>
    </location>
</feature>
<evidence type="ECO:0000256" key="1">
    <source>
        <dbReference type="SAM" id="Phobius"/>
    </source>
</evidence>
<keyword evidence="3" id="KW-1185">Reference proteome</keyword>
<organism evidence="2 3">
    <name type="scientific">Lentilactobacillus curieae</name>
    <dbReference type="NCBI Taxonomy" id="1138822"/>
    <lineage>
        <taxon>Bacteria</taxon>
        <taxon>Bacillati</taxon>
        <taxon>Bacillota</taxon>
        <taxon>Bacilli</taxon>
        <taxon>Lactobacillales</taxon>
        <taxon>Lactobacillaceae</taxon>
        <taxon>Lentilactobacillus</taxon>
    </lineage>
</organism>
<protein>
    <submittedName>
        <fullName evidence="2">Uncharacterized protein</fullName>
    </submittedName>
</protein>
<keyword evidence="1" id="KW-1133">Transmembrane helix</keyword>
<feature type="transmembrane region" description="Helical" evidence="1">
    <location>
        <begin position="169"/>
        <end position="185"/>
    </location>
</feature>
<gene>
    <name evidence="2" type="ORF">PL11_008165</name>
</gene>
<keyword evidence="1" id="KW-0812">Transmembrane</keyword>
<keyword evidence="1" id="KW-0472">Membrane</keyword>
<dbReference type="RefSeq" id="WP_035167423.1">
    <property type="nucleotide sequence ID" value="NZ_CP018906.1"/>
</dbReference>